<evidence type="ECO:0000256" key="3">
    <source>
        <dbReference type="ARBA" id="ARBA00022679"/>
    </source>
</evidence>
<keyword evidence="2" id="KW-0723">Serine/threonine-protein kinase</keyword>
<evidence type="ECO:0000256" key="7">
    <source>
        <dbReference type="SAM" id="MobiDB-lite"/>
    </source>
</evidence>
<dbReference type="Gene3D" id="1.10.510.10">
    <property type="entry name" value="Transferase(Phosphotransferase) domain 1"/>
    <property type="match status" value="1"/>
</dbReference>
<feature type="compositionally biased region" description="Pro residues" evidence="7">
    <location>
        <begin position="291"/>
        <end position="303"/>
    </location>
</feature>
<dbReference type="RefSeq" id="WP_203730759.1">
    <property type="nucleotide sequence ID" value="NZ_BAAATX010000016.1"/>
</dbReference>
<accession>A0ABQ3Z2Z9</accession>
<reference evidence="9 10" key="1">
    <citation type="submission" date="2021-01" db="EMBL/GenBank/DDBJ databases">
        <title>Whole genome shotgun sequence of Actinoplanes durhamensis NBRC 14914.</title>
        <authorList>
            <person name="Komaki H."/>
            <person name="Tamura T."/>
        </authorList>
    </citation>
    <scope>NUCLEOTIDE SEQUENCE [LARGE SCALE GENOMIC DNA]</scope>
    <source>
        <strain evidence="9 10">NBRC 14914</strain>
    </source>
</reference>
<evidence type="ECO:0000256" key="6">
    <source>
        <dbReference type="ARBA" id="ARBA00022840"/>
    </source>
</evidence>
<evidence type="ECO:0000256" key="1">
    <source>
        <dbReference type="ARBA" id="ARBA00012513"/>
    </source>
</evidence>
<keyword evidence="10" id="KW-1185">Reference proteome</keyword>
<evidence type="ECO:0000256" key="5">
    <source>
        <dbReference type="ARBA" id="ARBA00022777"/>
    </source>
</evidence>
<evidence type="ECO:0000256" key="2">
    <source>
        <dbReference type="ARBA" id="ARBA00022527"/>
    </source>
</evidence>
<evidence type="ECO:0000256" key="4">
    <source>
        <dbReference type="ARBA" id="ARBA00022741"/>
    </source>
</evidence>
<evidence type="ECO:0000259" key="8">
    <source>
        <dbReference type="PROSITE" id="PS50011"/>
    </source>
</evidence>
<dbReference type="InterPro" id="IPR008271">
    <property type="entry name" value="Ser/Thr_kinase_AS"/>
</dbReference>
<dbReference type="InterPro" id="IPR011009">
    <property type="entry name" value="Kinase-like_dom_sf"/>
</dbReference>
<evidence type="ECO:0000313" key="9">
    <source>
        <dbReference type="EMBL" id="GIE04209.1"/>
    </source>
</evidence>
<dbReference type="PANTHER" id="PTHR43289">
    <property type="entry name" value="MITOGEN-ACTIVATED PROTEIN KINASE KINASE KINASE 20-RELATED"/>
    <property type="match status" value="1"/>
</dbReference>
<keyword evidence="4" id="KW-0547">Nucleotide-binding</keyword>
<feature type="region of interest" description="Disordered" evidence="7">
    <location>
        <begin position="350"/>
        <end position="441"/>
    </location>
</feature>
<dbReference type="Pfam" id="PF00069">
    <property type="entry name" value="Pkinase"/>
    <property type="match status" value="1"/>
</dbReference>
<keyword evidence="3" id="KW-0808">Transferase</keyword>
<keyword evidence="5" id="KW-0418">Kinase</keyword>
<dbReference type="EC" id="2.7.11.1" evidence="1"/>
<comment type="caution">
    <text evidence="9">The sequence shown here is derived from an EMBL/GenBank/DDBJ whole genome shotgun (WGS) entry which is preliminary data.</text>
</comment>
<feature type="region of interest" description="Disordered" evidence="7">
    <location>
        <begin position="291"/>
        <end position="323"/>
    </location>
</feature>
<dbReference type="SMART" id="SM00220">
    <property type="entry name" value="S_TKc"/>
    <property type="match status" value="1"/>
</dbReference>
<feature type="domain" description="Protein kinase" evidence="8">
    <location>
        <begin position="12"/>
        <end position="271"/>
    </location>
</feature>
<dbReference type="PROSITE" id="PS50011">
    <property type="entry name" value="PROTEIN_KINASE_DOM"/>
    <property type="match status" value="1"/>
</dbReference>
<dbReference type="PROSITE" id="PS00108">
    <property type="entry name" value="PROTEIN_KINASE_ST"/>
    <property type="match status" value="1"/>
</dbReference>
<dbReference type="CDD" id="cd14014">
    <property type="entry name" value="STKc_PknB_like"/>
    <property type="match status" value="1"/>
</dbReference>
<evidence type="ECO:0000313" key="10">
    <source>
        <dbReference type="Proteomes" id="UP000637628"/>
    </source>
</evidence>
<dbReference type="Gene3D" id="3.30.200.20">
    <property type="entry name" value="Phosphorylase Kinase, domain 1"/>
    <property type="match status" value="1"/>
</dbReference>
<dbReference type="InterPro" id="IPR000719">
    <property type="entry name" value="Prot_kinase_dom"/>
</dbReference>
<organism evidence="9 10">
    <name type="scientific">Paractinoplanes durhamensis</name>
    <dbReference type="NCBI Taxonomy" id="113563"/>
    <lineage>
        <taxon>Bacteria</taxon>
        <taxon>Bacillati</taxon>
        <taxon>Actinomycetota</taxon>
        <taxon>Actinomycetes</taxon>
        <taxon>Micromonosporales</taxon>
        <taxon>Micromonosporaceae</taxon>
        <taxon>Paractinoplanes</taxon>
    </lineage>
</organism>
<dbReference type="Proteomes" id="UP000637628">
    <property type="component" value="Unassembled WGS sequence"/>
</dbReference>
<dbReference type="PANTHER" id="PTHR43289:SF6">
    <property type="entry name" value="SERINE_THREONINE-PROTEIN KINASE NEKL-3"/>
    <property type="match status" value="1"/>
</dbReference>
<protein>
    <recommendedName>
        <fullName evidence="1">non-specific serine/threonine protein kinase</fullName>
        <ecNumber evidence="1">2.7.11.1</ecNumber>
    </recommendedName>
</protein>
<dbReference type="EMBL" id="BOML01000043">
    <property type="protein sequence ID" value="GIE04209.1"/>
    <property type="molecule type" value="Genomic_DNA"/>
</dbReference>
<dbReference type="SUPFAM" id="SSF56112">
    <property type="entry name" value="Protein kinase-like (PK-like)"/>
    <property type="match status" value="1"/>
</dbReference>
<feature type="compositionally biased region" description="Low complexity" evidence="7">
    <location>
        <begin position="389"/>
        <end position="404"/>
    </location>
</feature>
<sequence length="550" mass="56277">MLSPGAVLSERYELTERIAAGGMGEVWRGTDLLLHRPVAVKVLLEGLAADREFIARFRTEARMMASLRHPGIVQVYDFGESGDGGVDFLVMEFIEGRSLAKRIEAAGKLSATETVAVVGQIAEALQAAHDAGIIHRDVKPSNLLVRPGGALVLVDFGVARSTTGAGLTGTNVVMGSAHYMAPEQAEGKPVTPATDVYALGAVAYTCLTGRPPYIGDNPLQVIAQLIVADPPTLPMDVPPQVAAVVLRALEKDPARRHQSAAAFSAAARVALTGQGPSRRMPVYTQVAAAPMPAPPVSSPPPTSPTIVQAAGPPESPKNRQKGGRKTALAVLAAVVLAAAGVGIAVAVRPDPSPAQGGPPGANRIDAPDFGKGGGPGEQKPIGLPTAGQSTAPVPASAASTRTSAGVLPSATVPGGAEPTATTPDDPAPEPSQTSSAAVANPYTPRDVCGSAFVIIDQAPLKDGGTVLGRVFLLYNATTLKNCTVTLKATDVGAKTDVGAYLEVEGDERITDSGAYQYYAGPVKAKAEALCVMWGGSIGAAAYDSPLEHCN</sequence>
<proteinExistence type="predicted"/>
<keyword evidence="6" id="KW-0067">ATP-binding</keyword>
<name>A0ABQ3Z2Z9_9ACTN</name>
<gene>
    <name evidence="9" type="ORF">Adu01nite_55590</name>
</gene>